<evidence type="ECO:0000256" key="1">
    <source>
        <dbReference type="ARBA" id="ARBA00006484"/>
    </source>
</evidence>
<evidence type="ECO:0000256" key="3">
    <source>
        <dbReference type="RuleBase" id="RU000363"/>
    </source>
</evidence>
<dbReference type="InterPro" id="IPR036291">
    <property type="entry name" value="NAD(P)-bd_dom_sf"/>
</dbReference>
<organism evidence="4 5">
    <name type="scientific">Anaerostipes butyraticus</name>
    <dbReference type="NCBI Taxonomy" id="645466"/>
    <lineage>
        <taxon>Bacteria</taxon>
        <taxon>Bacillati</taxon>
        <taxon>Bacillota</taxon>
        <taxon>Clostridia</taxon>
        <taxon>Lachnospirales</taxon>
        <taxon>Lachnospiraceae</taxon>
        <taxon>Anaerostipes</taxon>
    </lineage>
</organism>
<dbReference type="PRINTS" id="PR00081">
    <property type="entry name" value="GDHRDH"/>
</dbReference>
<evidence type="ECO:0000313" key="4">
    <source>
        <dbReference type="EMBL" id="GFO83746.1"/>
    </source>
</evidence>
<evidence type="ECO:0000313" key="5">
    <source>
        <dbReference type="Proteomes" id="UP000613208"/>
    </source>
</evidence>
<dbReference type="Proteomes" id="UP000613208">
    <property type="component" value="Unassembled WGS sequence"/>
</dbReference>
<dbReference type="PANTHER" id="PTHR42760">
    <property type="entry name" value="SHORT-CHAIN DEHYDROGENASES/REDUCTASES FAMILY MEMBER"/>
    <property type="match status" value="1"/>
</dbReference>
<accession>A0A916Q658</accession>
<comment type="similarity">
    <text evidence="1 3">Belongs to the short-chain dehydrogenases/reductases (SDR) family.</text>
</comment>
<dbReference type="EMBL" id="BLYI01000003">
    <property type="protein sequence ID" value="GFO83746.1"/>
    <property type="molecule type" value="Genomic_DNA"/>
</dbReference>
<reference evidence="4" key="1">
    <citation type="submission" date="2020-06" db="EMBL/GenBank/DDBJ databases">
        <title>Characterization of fructooligosaccharide metabolism and fructooligosaccharide-degrading enzymes in human commensal butyrate producers.</title>
        <authorList>
            <person name="Tanno H."/>
            <person name="Fujii T."/>
            <person name="Hirano K."/>
            <person name="Maeno S."/>
            <person name="Tonozuka T."/>
            <person name="Sakamoto M."/>
            <person name="Ohkuma M."/>
            <person name="Tochio T."/>
            <person name="Endo A."/>
        </authorList>
    </citation>
    <scope>NUCLEOTIDE SEQUENCE</scope>
    <source>
        <strain evidence="4">JCM 17466</strain>
    </source>
</reference>
<dbReference type="GO" id="GO:0008206">
    <property type="term" value="P:bile acid metabolic process"/>
    <property type="evidence" value="ECO:0007669"/>
    <property type="project" value="UniProtKB-ARBA"/>
</dbReference>
<dbReference type="FunFam" id="3.40.50.720:FF:000084">
    <property type="entry name" value="Short-chain dehydrogenase reductase"/>
    <property type="match status" value="1"/>
</dbReference>
<name>A0A916Q658_9FIRM</name>
<dbReference type="Pfam" id="PF00106">
    <property type="entry name" value="adh_short"/>
    <property type="match status" value="1"/>
</dbReference>
<evidence type="ECO:0000256" key="2">
    <source>
        <dbReference type="ARBA" id="ARBA00023002"/>
    </source>
</evidence>
<comment type="caution">
    <text evidence="4">The sequence shown here is derived from an EMBL/GenBank/DDBJ whole genome shotgun (WGS) entry which is preliminary data.</text>
</comment>
<proteinExistence type="inferred from homology"/>
<dbReference type="Gene3D" id="3.40.50.720">
    <property type="entry name" value="NAD(P)-binding Rossmann-like Domain"/>
    <property type="match status" value="1"/>
</dbReference>
<gene>
    <name evidence="4" type="primary">fabG_1</name>
    <name evidence="4" type="ORF">ANBU17_00930</name>
</gene>
<sequence length="258" mass="27700">MNMDRQMLEGKVAIVTGASYGMGQTIAELFAEEGASVVLTARGQEKLDAVVEGIRAKGQNAVGVVADVCSTEDTKKVFETAVKEFGHLDILVNNAGIGEQKMIDETDDEWMMYVMNTNLGGPMRYIREALKIFLPQNDGVIINVSSVNGTRPFCGATYTSTKGALNTLTKNVAMRLVDTNIRCNAIAPGATITPAHLANKAGEQPGGDKMLQYSGHYVYFPGPECEAIDQAYACLYLASKMGKAVRGQVLQVCNGAFL</sequence>
<dbReference type="InterPro" id="IPR002347">
    <property type="entry name" value="SDR_fam"/>
</dbReference>
<dbReference type="GO" id="GO:0016616">
    <property type="term" value="F:oxidoreductase activity, acting on the CH-OH group of donors, NAD or NADP as acceptor"/>
    <property type="evidence" value="ECO:0007669"/>
    <property type="project" value="TreeGrafter"/>
</dbReference>
<keyword evidence="2" id="KW-0560">Oxidoreductase</keyword>
<dbReference type="CDD" id="cd05233">
    <property type="entry name" value="SDR_c"/>
    <property type="match status" value="1"/>
</dbReference>
<protein>
    <submittedName>
        <fullName evidence="4">3-ketoacyl-ACP reductase</fullName>
    </submittedName>
</protein>
<dbReference type="AlphaFoldDB" id="A0A916Q658"/>
<keyword evidence="5" id="KW-1185">Reference proteome</keyword>
<dbReference type="InterPro" id="IPR020904">
    <property type="entry name" value="Sc_DH/Rdtase_CS"/>
</dbReference>
<dbReference type="PROSITE" id="PS00061">
    <property type="entry name" value="ADH_SHORT"/>
    <property type="match status" value="1"/>
</dbReference>
<dbReference type="PRINTS" id="PR00080">
    <property type="entry name" value="SDRFAMILY"/>
</dbReference>
<dbReference type="SUPFAM" id="SSF51735">
    <property type="entry name" value="NAD(P)-binding Rossmann-fold domains"/>
    <property type="match status" value="1"/>
</dbReference>